<evidence type="ECO:0000313" key="6">
    <source>
        <dbReference type="EMBL" id="VDI07849.1"/>
    </source>
</evidence>
<dbReference type="InterPro" id="IPR011042">
    <property type="entry name" value="6-blade_b-propeller_TolB-like"/>
</dbReference>
<protein>
    <recommendedName>
        <fullName evidence="8">Bee-milk protein</fullName>
    </recommendedName>
</protein>
<comment type="subcellular location">
    <subcellularLocation>
        <location evidence="1">Secreted</location>
    </subcellularLocation>
</comment>
<keyword evidence="4" id="KW-0472">Membrane</keyword>
<feature type="transmembrane region" description="Helical" evidence="4">
    <location>
        <begin position="411"/>
        <end position="428"/>
    </location>
</feature>
<gene>
    <name evidence="6" type="ORF">MGAL_10B010107</name>
</gene>
<evidence type="ECO:0000256" key="5">
    <source>
        <dbReference type="SAM" id="SignalP"/>
    </source>
</evidence>
<comment type="caution">
    <text evidence="6">The sequence shown here is derived from an EMBL/GenBank/DDBJ whole genome shotgun (WGS) entry which is preliminary data.</text>
</comment>
<dbReference type="OrthoDB" id="9977471at2759"/>
<dbReference type="InterPro" id="IPR017996">
    <property type="entry name" value="MRJP/yellow-related"/>
</dbReference>
<name>A0A8B6CNU4_MYTGA</name>
<keyword evidence="3" id="KW-0964">Secreted</keyword>
<keyword evidence="4" id="KW-1133">Transmembrane helix</keyword>
<evidence type="ECO:0000256" key="4">
    <source>
        <dbReference type="SAM" id="Phobius"/>
    </source>
</evidence>
<dbReference type="AlphaFoldDB" id="A0A8B6CNU4"/>
<dbReference type="Gene3D" id="2.120.10.30">
    <property type="entry name" value="TolB, C-terminal domain"/>
    <property type="match status" value="1"/>
</dbReference>
<evidence type="ECO:0000256" key="1">
    <source>
        <dbReference type="ARBA" id="ARBA00004613"/>
    </source>
</evidence>
<feature type="chain" id="PRO_5032642742" description="Bee-milk protein" evidence="5">
    <location>
        <begin position="23"/>
        <end position="430"/>
    </location>
</feature>
<feature type="signal peptide" evidence="5">
    <location>
        <begin position="1"/>
        <end position="22"/>
    </location>
</feature>
<accession>A0A8B6CNU4</accession>
<dbReference type="Proteomes" id="UP000596742">
    <property type="component" value="Unassembled WGS sequence"/>
</dbReference>
<dbReference type="GO" id="GO:0005576">
    <property type="term" value="C:extracellular region"/>
    <property type="evidence" value="ECO:0007669"/>
    <property type="project" value="UniProtKB-SubCell"/>
</dbReference>
<organism evidence="6 7">
    <name type="scientific">Mytilus galloprovincialis</name>
    <name type="common">Mediterranean mussel</name>
    <dbReference type="NCBI Taxonomy" id="29158"/>
    <lineage>
        <taxon>Eukaryota</taxon>
        <taxon>Metazoa</taxon>
        <taxon>Spiralia</taxon>
        <taxon>Lophotrochozoa</taxon>
        <taxon>Mollusca</taxon>
        <taxon>Bivalvia</taxon>
        <taxon>Autobranchia</taxon>
        <taxon>Pteriomorphia</taxon>
        <taxon>Mytilida</taxon>
        <taxon>Mytiloidea</taxon>
        <taxon>Mytilidae</taxon>
        <taxon>Mytilinae</taxon>
        <taxon>Mytilus</taxon>
    </lineage>
</organism>
<dbReference type="PRINTS" id="PR01366">
    <property type="entry name" value="ROYALJELLY"/>
</dbReference>
<evidence type="ECO:0008006" key="8">
    <source>
        <dbReference type="Google" id="ProtNLM"/>
    </source>
</evidence>
<sequence length="430" mass="49321">MTLHQLLVYIFLLQLSCLLISAKVFKLGKEASVVYKWTKLDFNWTHTDDKQDSIRNGTFIVANNLITGIKVYSRRIFVTVPRWRPGVPSTLNEVMNTSDDRAILNPFPTWGMQKIGDCDAFQYVQSMEIDPNTGYMWIIDTGSARGGTTQCNAKIVIYDLKSDYIVRNHSFPENIVSKGTNFLNDIVIDYVNGKPRFAYISDTGQVPKIVVYDYESDESYFFNHKSMYPENGYMTISSKNDEQMNFTTPIDGIAMSPDFQYVYFCALADQNLYRIPTEVLRGRGNFSQSYQHVGRKSSPSDGMVFSQKGLYVGALTNDMVYKQSLESLQGESNLTETPLFAQPMESLEWVDTFSIDEDGNLWFVANSLVRFFTNTMSFKYTDHANMRIWKVNIGENGYLWRDTNMASRQQLPYPILILIMVLLIKFVIAL</sequence>
<evidence type="ECO:0000256" key="2">
    <source>
        <dbReference type="ARBA" id="ARBA00009127"/>
    </source>
</evidence>
<dbReference type="SUPFAM" id="SSF63825">
    <property type="entry name" value="YWTD domain"/>
    <property type="match status" value="1"/>
</dbReference>
<evidence type="ECO:0000256" key="3">
    <source>
        <dbReference type="ARBA" id="ARBA00022525"/>
    </source>
</evidence>
<dbReference type="Pfam" id="PF03022">
    <property type="entry name" value="MRJP"/>
    <property type="match status" value="1"/>
</dbReference>
<proteinExistence type="inferred from homology"/>
<dbReference type="EMBL" id="UYJE01002109">
    <property type="protein sequence ID" value="VDI07849.1"/>
    <property type="molecule type" value="Genomic_DNA"/>
</dbReference>
<keyword evidence="7" id="KW-1185">Reference proteome</keyword>
<dbReference type="PANTHER" id="PTHR10009">
    <property type="entry name" value="PROTEIN YELLOW-RELATED"/>
    <property type="match status" value="1"/>
</dbReference>
<keyword evidence="5" id="KW-0732">Signal</keyword>
<keyword evidence="4" id="KW-0812">Transmembrane</keyword>
<reference evidence="6" key="1">
    <citation type="submission" date="2018-11" db="EMBL/GenBank/DDBJ databases">
        <authorList>
            <person name="Alioto T."/>
            <person name="Alioto T."/>
        </authorList>
    </citation>
    <scope>NUCLEOTIDE SEQUENCE</scope>
</reference>
<evidence type="ECO:0000313" key="7">
    <source>
        <dbReference type="Proteomes" id="UP000596742"/>
    </source>
</evidence>
<dbReference type="PANTHER" id="PTHR10009:SF18">
    <property type="entry name" value="PROTEIN YELLOW-LIKE PROTEIN"/>
    <property type="match status" value="1"/>
</dbReference>
<comment type="similarity">
    <text evidence="2">Belongs to the major royal jelly protein family.</text>
</comment>